<dbReference type="EMBL" id="JASCZI010001665">
    <property type="protein sequence ID" value="MED6115317.1"/>
    <property type="molecule type" value="Genomic_DNA"/>
</dbReference>
<evidence type="ECO:0008006" key="3">
    <source>
        <dbReference type="Google" id="ProtNLM"/>
    </source>
</evidence>
<gene>
    <name evidence="1" type="ORF">PIB30_089322</name>
</gene>
<keyword evidence="2" id="KW-1185">Reference proteome</keyword>
<proteinExistence type="predicted"/>
<sequence>MFIYLKDHPDKRALVDEMCFGALSYLPNKYLNQRLLKHIYDRYDIYDNMIYSDAAAVNITTEKIGYALGLSYKGTPYGTRVVPKELNQEDKDIHKFFQGKTGVALQNLIKTTPVTSRLSAPRHSTDSVRLEAANCQTNQSWADCEH</sequence>
<evidence type="ECO:0000313" key="1">
    <source>
        <dbReference type="EMBL" id="MED6115317.1"/>
    </source>
</evidence>
<reference evidence="1 2" key="1">
    <citation type="journal article" date="2023" name="Plants (Basel)">
        <title>Bridging the Gap: Combining Genomics and Transcriptomics Approaches to Understand Stylosanthes scabra, an Orphan Legume from the Brazilian Caatinga.</title>
        <authorList>
            <person name="Ferreira-Neto J.R.C."/>
            <person name="da Silva M.D."/>
            <person name="Binneck E."/>
            <person name="de Melo N.F."/>
            <person name="da Silva R.H."/>
            <person name="de Melo A.L.T.M."/>
            <person name="Pandolfi V."/>
            <person name="Bustamante F.O."/>
            <person name="Brasileiro-Vidal A.C."/>
            <person name="Benko-Iseppon A.M."/>
        </authorList>
    </citation>
    <scope>NUCLEOTIDE SEQUENCE [LARGE SCALE GENOMIC DNA]</scope>
    <source>
        <tissue evidence="1">Leaves</tissue>
    </source>
</reference>
<comment type="caution">
    <text evidence="1">The sequence shown here is derived from an EMBL/GenBank/DDBJ whole genome shotgun (WGS) entry which is preliminary data.</text>
</comment>
<name>A0ABU6QV34_9FABA</name>
<protein>
    <recommendedName>
        <fullName evidence="3">DNA-directed DNA polymerase</fullName>
    </recommendedName>
</protein>
<dbReference type="Proteomes" id="UP001341840">
    <property type="component" value="Unassembled WGS sequence"/>
</dbReference>
<organism evidence="1 2">
    <name type="scientific">Stylosanthes scabra</name>
    <dbReference type="NCBI Taxonomy" id="79078"/>
    <lineage>
        <taxon>Eukaryota</taxon>
        <taxon>Viridiplantae</taxon>
        <taxon>Streptophyta</taxon>
        <taxon>Embryophyta</taxon>
        <taxon>Tracheophyta</taxon>
        <taxon>Spermatophyta</taxon>
        <taxon>Magnoliopsida</taxon>
        <taxon>eudicotyledons</taxon>
        <taxon>Gunneridae</taxon>
        <taxon>Pentapetalae</taxon>
        <taxon>rosids</taxon>
        <taxon>fabids</taxon>
        <taxon>Fabales</taxon>
        <taxon>Fabaceae</taxon>
        <taxon>Papilionoideae</taxon>
        <taxon>50 kb inversion clade</taxon>
        <taxon>dalbergioids sensu lato</taxon>
        <taxon>Dalbergieae</taxon>
        <taxon>Pterocarpus clade</taxon>
        <taxon>Stylosanthes</taxon>
    </lineage>
</organism>
<evidence type="ECO:0000313" key="2">
    <source>
        <dbReference type="Proteomes" id="UP001341840"/>
    </source>
</evidence>
<accession>A0ABU6QV34</accession>